<evidence type="ECO:0000313" key="1">
    <source>
        <dbReference type="EMBL" id="SAM71466.1"/>
    </source>
</evidence>
<reference evidence="2" key="1">
    <citation type="submission" date="2016-04" db="EMBL/GenBank/DDBJ databases">
        <authorList>
            <person name="Tagini F."/>
        </authorList>
    </citation>
    <scope>NUCLEOTIDE SEQUENCE [LARGE SCALE GENOMIC DNA]</scope>
    <source>
        <strain evidence="2">CHUV0807</strain>
    </source>
</reference>
<proteinExistence type="predicted"/>
<organism evidence="1 2">
    <name type="scientific">Cardiobacterium hominis</name>
    <dbReference type="NCBI Taxonomy" id="2718"/>
    <lineage>
        <taxon>Bacteria</taxon>
        <taxon>Pseudomonadati</taxon>
        <taxon>Pseudomonadota</taxon>
        <taxon>Gammaproteobacteria</taxon>
        <taxon>Cardiobacteriales</taxon>
        <taxon>Cardiobacteriaceae</taxon>
        <taxon>Cardiobacterium</taxon>
    </lineage>
</organism>
<sequence>MIIMKNNLNIENINTLEEIVMHYFHNGYKLYSTTSEEIDKFKGLFDTKIIYIFNNRTWIEVWKQFNFTDVNNIINDYPSLFGFFKYFFEIKECDMIKNKMVITDFIFYFTGLFYLGSVVEAIHGEGWFTILEFLDPKNDLEEYYYTKLEIKDFFPSLVERYSPEQLFLISILFIHLPDFSGKSKFGIKYWTWIYENTDNDIREKIMKQFNEKI</sequence>
<accession>A0A1C3H6X2</accession>
<dbReference type="Proteomes" id="UP000190837">
    <property type="component" value="Unassembled WGS sequence"/>
</dbReference>
<dbReference type="EMBL" id="FKLO01000079">
    <property type="protein sequence ID" value="SAM71466.1"/>
    <property type="molecule type" value="Genomic_DNA"/>
</dbReference>
<evidence type="ECO:0000313" key="2">
    <source>
        <dbReference type="Proteomes" id="UP000190837"/>
    </source>
</evidence>
<name>A0A1C3H6X2_9GAMM</name>
<protein>
    <submittedName>
        <fullName evidence="1">Uncharacterized protein</fullName>
    </submittedName>
</protein>
<gene>
    <name evidence="1" type="ORF">CHUV0807_2330</name>
</gene>
<dbReference type="AlphaFoldDB" id="A0A1C3H6X2"/>